<dbReference type="AlphaFoldDB" id="A0A6B0U4T4"/>
<organism evidence="1">
    <name type="scientific">Ixodes ricinus</name>
    <name type="common">Common tick</name>
    <name type="synonym">Acarus ricinus</name>
    <dbReference type="NCBI Taxonomy" id="34613"/>
    <lineage>
        <taxon>Eukaryota</taxon>
        <taxon>Metazoa</taxon>
        <taxon>Ecdysozoa</taxon>
        <taxon>Arthropoda</taxon>
        <taxon>Chelicerata</taxon>
        <taxon>Arachnida</taxon>
        <taxon>Acari</taxon>
        <taxon>Parasitiformes</taxon>
        <taxon>Ixodida</taxon>
        <taxon>Ixodoidea</taxon>
        <taxon>Ixodidae</taxon>
        <taxon>Ixodinae</taxon>
        <taxon>Ixodes</taxon>
    </lineage>
</organism>
<accession>A0A6B0U4T4</accession>
<evidence type="ECO:0000313" key="1">
    <source>
        <dbReference type="EMBL" id="MXU83595.1"/>
    </source>
</evidence>
<proteinExistence type="predicted"/>
<protein>
    <submittedName>
        <fullName evidence="1">Putative secreted protein</fullName>
    </submittedName>
</protein>
<reference evidence="1" key="1">
    <citation type="submission" date="2019-12" db="EMBL/GenBank/DDBJ databases">
        <title>An insight into the sialome of adult female Ixodes ricinus ticks feeding for 6 days.</title>
        <authorList>
            <person name="Perner J."/>
            <person name="Ribeiro J.M.C."/>
        </authorList>
    </citation>
    <scope>NUCLEOTIDE SEQUENCE</scope>
    <source>
        <strain evidence="1">Semi-engorged</strain>
        <tissue evidence="1">Salivary glands</tissue>
    </source>
</reference>
<sequence>MVRHVEPSWNASLAALTALSTSALSPSWTWAITSPVVGLMVGKVFPETELCHSLLMKIWLYLMSGFRMGLTATAVD</sequence>
<name>A0A6B0U4T4_IXORI</name>
<dbReference type="EMBL" id="GIFC01001512">
    <property type="protein sequence ID" value="MXU83595.1"/>
    <property type="molecule type" value="Transcribed_RNA"/>
</dbReference>